<proteinExistence type="predicted"/>
<sequence>MISQTVALVSVAHSSLSIYDYLPVLPSDCLSRNCSRDTTTSSVEESAQITSVYEFRFCDSVVDVVVGSNHSNKRVQFPPLGVSSHGKDTTVE</sequence>
<accession>A0A084VBF9</accession>
<dbReference type="AlphaFoldDB" id="A0A084VBF9"/>
<evidence type="ECO:0000313" key="2">
    <source>
        <dbReference type="EnsemblMetazoa" id="ASIC001563-PA"/>
    </source>
</evidence>
<reference evidence="2" key="2">
    <citation type="submission" date="2020-05" db="UniProtKB">
        <authorList>
            <consortium name="EnsemblMetazoa"/>
        </authorList>
    </citation>
    <scope>IDENTIFICATION</scope>
</reference>
<dbReference type="VEuPathDB" id="VectorBase:ASIC001563"/>
<reference evidence="1 3" key="1">
    <citation type="journal article" date="2014" name="BMC Genomics">
        <title>Genome sequence of Anopheles sinensis provides insight into genetics basis of mosquito competence for malaria parasites.</title>
        <authorList>
            <person name="Zhou D."/>
            <person name="Zhang D."/>
            <person name="Ding G."/>
            <person name="Shi L."/>
            <person name="Hou Q."/>
            <person name="Ye Y."/>
            <person name="Xu Y."/>
            <person name="Zhou H."/>
            <person name="Xiong C."/>
            <person name="Li S."/>
            <person name="Yu J."/>
            <person name="Hong S."/>
            <person name="Yu X."/>
            <person name="Zou P."/>
            <person name="Chen C."/>
            <person name="Chang X."/>
            <person name="Wang W."/>
            <person name="Lv Y."/>
            <person name="Sun Y."/>
            <person name="Ma L."/>
            <person name="Shen B."/>
            <person name="Zhu C."/>
        </authorList>
    </citation>
    <scope>NUCLEOTIDE SEQUENCE [LARGE SCALE GENOMIC DNA]</scope>
</reference>
<protein>
    <submittedName>
        <fullName evidence="1 2">Calcineurin-like phosphoesterase</fullName>
    </submittedName>
</protein>
<evidence type="ECO:0000313" key="3">
    <source>
        <dbReference type="Proteomes" id="UP000030765"/>
    </source>
</evidence>
<name>A0A084VBF9_ANOSI</name>
<organism evidence="1">
    <name type="scientific">Anopheles sinensis</name>
    <name type="common">Mosquito</name>
    <dbReference type="NCBI Taxonomy" id="74873"/>
    <lineage>
        <taxon>Eukaryota</taxon>
        <taxon>Metazoa</taxon>
        <taxon>Ecdysozoa</taxon>
        <taxon>Arthropoda</taxon>
        <taxon>Hexapoda</taxon>
        <taxon>Insecta</taxon>
        <taxon>Pterygota</taxon>
        <taxon>Neoptera</taxon>
        <taxon>Endopterygota</taxon>
        <taxon>Diptera</taxon>
        <taxon>Nematocera</taxon>
        <taxon>Culicoidea</taxon>
        <taxon>Culicidae</taxon>
        <taxon>Anophelinae</taxon>
        <taxon>Anopheles</taxon>
    </lineage>
</organism>
<evidence type="ECO:0000313" key="1">
    <source>
        <dbReference type="EMBL" id="KFB35303.1"/>
    </source>
</evidence>
<dbReference type="EMBL" id="ATLV01006794">
    <property type="status" value="NOT_ANNOTATED_CDS"/>
    <property type="molecule type" value="Genomic_DNA"/>
</dbReference>
<keyword evidence="3" id="KW-1185">Reference proteome</keyword>
<dbReference type="EMBL" id="KE524385">
    <property type="protein sequence ID" value="KFB35303.1"/>
    <property type="molecule type" value="Genomic_DNA"/>
</dbReference>
<dbReference type="Proteomes" id="UP000030765">
    <property type="component" value="Unassembled WGS sequence"/>
</dbReference>
<gene>
    <name evidence="1" type="ORF">ZHAS_00001563</name>
</gene>
<dbReference type="EnsemblMetazoa" id="ASIC001563-RA">
    <property type="protein sequence ID" value="ASIC001563-PA"/>
    <property type="gene ID" value="ASIC001563"/>
</dbReference>